<protein>
    <submittedName>
        <fullName evidence="1">14411_t:CDS:1</fullName>
    </submittedName>
</protein>
<proteinExistence type="predicted"/>
<reference evidence="1" key="1">
    <citation type="submission" date="2021-06" db="EMBL/GenBank/DDBJ databases">
        <authorList>
            <person name="Kallberg Y."/>
            <person name="Tangrot J."/>
            <person name="Rosling A."/>
        </authorList>
    </citation>
    <scope>NUCLEOTIDE SEQUENCE</scope>
    <source>
        <strain evidence="1">28 12/20/2015</strain>
    </source>
</reference>
<feature type="non-terminal residue" evidence="1">
    <location>
        <position position="1"/>
    </location>
</feature>
<gene>
    <name evidence="1" type="ORF">SPELUC_LOCUS3832</name>
</gene>
<dbReference type="EMBL" id="CAJVPW010003109">
    <property type="protein sequence ID" value="CAG8518794.1"/>
    <property type="molecule type" value="Genomic_DNA"/>
</dbReference>
<evidence type="ECO:0000313" key="1">
    <source>
        <dbReference type="EMBL" id="CAG8518794.1"/>
    </source>
</evidence>
<name>A0ACA9L9X0_9GLOM</name>
<comment type="caution">
    <text evidence="1">The sequence shown here is derived from an EMBL/GenBank/DDBJ whole genome shotgun (WGS) entry which is preliminary data.</text>
</comment>
<sequence>YGGDDSLNSTANINSFNVGTTNGVYIIFYYLETNMQRGPFLIYQIPTQILKSNDSQTLIQTSTLQELICNVDFDGEMKNVNFTNGFNLIPLRFGGYLMTVYQDVTNFGYVLEEDGNVYCNWSLPQPLYLPQHKSGYAVLTNNSIVVVENQNDSIWSITRDDLYRFYGQGSQVNESTRQLLSTFTYPVTLSSSNISIYKQIIGSNDLLRQRFNGDSSSPLCRLNPNDNKSVIIQVLPSTFNEPNSLYYVVIENNFVKRSDSNEALLGVDKNLWTLVAGKITGIIRLTPDGSNYFLSLSSADRLKFHEQIAADLSSVIPVEDNRLTAADGFEKDMSTGTLQILLPFNIKDTTDLSKKNTGKISQDLNTLLIYKKYSALVDYNTTALIDETYSMTIAHARKVPELWLPTLMILVISTSTNMAFAFMITVHEIGKNPKFNKWFSEYGHYLPLLTIISAGHIEALNVLISKFGMLEIFSTTFSKTAEKTIFFVGILGLIIGEIPQFIIQVGTLLDEKVKLELILCTNDLFIIQTKILFRERTILYNIIPQLTLITNTLVMTYNIFSTIYKAIFWYLSKQARSKIDDKPIN</sequence>
<keyword evidence="2" id="KW-1185">Reference proteome</keyword>
<organism evidence="1 2">
    <name type="scientific">Cetraspora pellucida</name>
    <dbReference type="NCBI Taxonomy" id="1433469"/>
    <lineage>
        <taxon>Eukaryota</taxon>
        <taxon>Fungi</taxon>
        <taxon>Fungi incertae sedis</taxon>
        <taxon>Mucoromycota</taxon>
        <taxon>Glomeromycotina</taxon>
        <taxon>Glomeromycetes</taxon>
        <taxon>Diversisporales</taxon>
        <taxon>Gigasporaceae</taxon>
        <taxon>Cetraspora</taxon>
    </lineage>
</organism>
<accession>A0ACA9L9X0</accession>
<dbReference type="Proteomes" id="UP000789366">
    <property type="component" value="Unassembled WGS sequence"/>
</dbReference>
<evidence type="ECO:0000313" key="2">
    <source>
        <dbReference type="Proteomes" id="UP000789366"/>
    </source>
</evidence>